<reference evidence="4 5" key="1">
    <citation type="submission" date="2019-02" db="EMBL/GenBank/DDBJ databases">
        <title>Deep-cultivation of Planctomycetes and their phenomic and genomic characterization uncovers novel biology.</title>
        <authorList>
            <person name="Wiegand S."/>
            <person name="Jogler M."/>
            <person name="Boedeker C."/>
            <person name="Pinto D."/>
            <person name="Vollmers J."/>
            <person name="Rivas-Marin E."/>
            <person name="Kohn T."/>
            <person name="Peeters S.H."/>
            <person name="Heuer A."/>
            <person name="Rast P."/>
            <person name="Oberbeckmann S."/>
            <person name="Bunk B."/>
            <person name="Jeske O."/>
            <person name="Meyerdierks A."/>
            <person name="Storesund J.E."/>
            <person name="Kallscheuer N."/>
            <person name="Luecker S."/>
            <person name="Lage O.M."/>
            <person name="Pohl T."/>
            <person name="Merkel B.J."/>
            <person name="Hornburger P."/>
            <person name="Mueller R.-W."/>
            <person name="Bruemmer F."/>
            <person name="Labrenz M."/>
            <person name="Spormann A.M."/>
            <person name="Op Den Camp H."/>
            <person name="Overmann J."/>
            <person name="Amann R."/>
            <person name="Jetten M.S.M."/>
            <person name="Mascher T."/>
            <person name="Medema M.H."/>
            <person name="Devos D.P."/>
            <person name="Kaster A.-K."/>
            <person name="Ovreas L."/>
            <person name="Rohde M."/>
            <person name="Galperin M.Y."/>
            <person name="Jogler C."/>
        </authorList>
    </citation>
    <scope>NUCLEOTIDE SEQUENCE [LARGE SCALE GENOMIC DNA]</scope>
    <source>
        <strain evidence="4 5">Poly51</strain>
    </source>
</reference>
<protein>
    <submittedName>
        <fullName evidence="4">Phospholipase/Carboxylesterase</fullName>
    </submittedName>
</protein>
<dbReference type="AlphaFoldDB" id="A0A5C6EML8"/>
<sequence length="244" mass="25939">MPTAIRTHIAPLDCIVIDGGPSPTIPVVICHGYGASYDDLAPLAGEWISMLGDAAAKLRFVFPDAPNSLAAMGMPDARAWWPINMAGLAEAVQASRFDQLHKHTPPGIDDARNAVCQTIATVRAELGCDTDSPWVMGGFSQGAMLSMDVAVRGDIPAPSLLILFSGTLVCQPLWKSGLKRLGESQVFQSHGTVDPILPFTSAERLRDLIGSEKVPLKFHSFVGPHTIDGESVEITAQMLAKVAG</sequence>
<keyword evidence="2" id="KW-0378">Hydrolase</keyword>
<dbReference type="Gene3D" id="3.40.50.1820">
    <property type="entry name" value="alpha/beta hydrolase"/>
    <property type="match status" value="1"/>
</dbReference>
<evidence type="ECO:0000313" key="5">
    <source>
        <dbReference type="Proteomes" id="UP000318288"/>
    </source>
</evidence>
<proteinExistence type="inferred from homology"/>
<dbReference type="Pfam" id="PF02230">
    <property type="entry name" value="Abhydrolase_2"/>
    <property type="match status" value="1"/>
</dbReference>
<keyword evidence="5" id="KW-1185">Reference proteome</keyword>
<dbReference type="GO" id="GO:0016787">
    <property type="term" value="F:hydrolase activity"/>
    <property type="evidence" value="ECO:0007669"/>
    <property type="project" value="UniProtKB-KW"/>
</dbReference>
<evidence type="ECO:0000256" key="2">
    <source>
        <dbReference type="ARBA" id="ARBA00022801"/>
    </source>
</evidence>
<dbReference type="InterPro" id="IPR029058">
    <property type="entry name" value="AB_hydrolase_fold"/>
</dbReference>
<dbReference type="EMBL" id="SJPW01000005">
    <property type="protein sequence ID" value="TWU50993.1"/>
    <property type="molecule type" value="Genomic_DNA"/>
</dbReference>
<accession>A0A5C6EML8</accession>
<dbReference type="Proteomes" id="UP000318288">
    <property type="component" value="Unassembled WGS sequence"/>
</dbReference>
<name>A0A5C6EML8_9BACT</name>
<dbReference type="InterPro" id="IPR050565">
    <property type="entry name" value="LYPA1-2/EST-like"/>
</dbReference>
<evidence type="ECO:0000313" key="4">
    <source>
        <dbReference type="EMBL" id="TWU50993.1"/>
    </source>
</evidence>
<comment type="similarity">
    <text evidence="1">Belongs to the AB hydrolase superfamily. AB hydrolase 2 family.</text>
</comment>
<feature type="domain" description="Phospholipase/carboxylesterase/thioesterase" evidence="3">
    <location>
        <begin position="23"/>
        <end position="241"/>
    </location>
</feature>
<comment type="caution">
    <text evidence="4">The sequence shown here is derived from an EMBL/GenBank/DDBJ whole genome shotgun (WGS) entry which is preliminary data.</text>
</comment>
<gene>
    <name evidence="4" type="ORF">Poly51_42860</name>
</gene>
<dbReference type="PANTHER" id="PTHR10655">
    <property type="entry name" value="LYSOPHOSPHOLIPASE-RELATED"/>
    <property type="match status" value="1"/>
</dbReference>
<dbReference type="PANTHER" id="PTHR10655:SF17">
    <property type="entry name" value="LYSOPHOSPHOLIPASE-LIKE PROTEIN 1"/>
    <property type="match status" value="1"/>
</dbReference>
<dbReference type="InterPro" id="IPR003140">
    <property type="entry name" value="PLipase/COase/thioEstase"/>
</dbReference>
<evidence type="ECO:0000259" key="3">
    <source>
        <dbReference type="Pfam" id="PF02230"/>
    </source>
</evidence>
<dbReference type="RefSeq" id="WP_146459652.1">
    <property type="nucleotide sequence ID" value="NZ_SJPW01000005.1"/>
</dbReference>
<dbReference type="OrthoDB" id="9795555at2"/>
<dbReference type="SUPFAM" id="SSF53474">
    <property type="entry name" value="alpha/beta-Hydrolases"/>
    <property type="match status" value="1"/>
</dbReference>
<evidence type="ECO:0000256" key="1">
    <source>
        <dbReference type="ARBA" id="ARBA00006499"/>
    </source>
</evidence>
<organism evidence="4 5">
    <name type="scientific">Rubripirellula tenax</name>
    <dbReference type="NCBI Taxonomy" id="2528015"/>
    <lineage>
        <taxon>Bacteria</taxon>
        <taxon>Pseudomonadati</taxon>
        <taxon>Planctomycetota</taxon>
        <taxon>Planctomycetia</taxon>
        <taxon>Pirellulales</taxon>
        <taxon>Pirellulaceae</taxon>
        <taxon>Rubripirellula</taxon>
    </lineage>
</organism>